<dbReference type="AlphaFoldDB" id="A0A0C2MZB9"/>
<feature type="transmembrane region" description="Helical" evidence="1">
    <location>
        <begin position="12"/>
        <end position="34"/>
    </location>
</feature>
<name>A0A0C2MZB9_THEKT</name>
<reference evidence="2 3" key="1">
    <citation type="journal article" date="2014" name="Genome Biol. Evol.">
        <title>The genome of the myxosporean Thelohanellus kitauei shows adaptations to nutrient acquisition within its fish host.</title>
        <authorList>
            <person name="Yang Y."/>
            <person name="Xiong J."/>
            <person name="Zhou Z."/>
            <person name="Huo F."/>
            <person name="Miao W."/>
            <person name="Ran C."/>
            <person name="Liu Y."/>
            <person name="Zhang J."/>
            <person name="Feng J."/>
            <person name="Wang M."/>
            <person name="Wang M."/>
            <person name="Wang L."/>
            <person name="Yao B."/>
        </authorList>
    </citation>
    <scope>NUCLEOTIDE SEQUENCE [LARGE SCALE GENOMIC DNA]</scope>
    <source>
        <strain evidence="2">Wuqing</strain>
    </source>
</reference>
<protein>
    <submittedName>
        <fullName evidence="2">Uncharacterized protein</fullName>
    </submittedName>
</protein>
<dbReference type="EMBL" id="JWZT01003352">
    <property type="protein sequence ID" value="KII66987.1"/>
    <property type="molecule type" value="Genomic_DNA"/>
</dbReference>
<evidence type="ECO:0000313" key="3">
    <source>
        <dbReference type="Proteomes" id="UP000031668"/>
    </source>
</evidence>
<evidence type="ECO:0000313" key="2">
    <source>
        <dbReference type="EMBL" id="KII66987.1"/>
    </source>
</evidence>
<keyword evidence="1" id="KW-1133">Transmembrane helix</keyword>
<comment type="caution">
    <text evidence="2">The sequence shown here is derived from an EMBL/GenBank/DDBJ whole genome shotgun (WGS) entry which is preliminary data.</text>
</comment>
<keyword evidence="1" id="KW-0812">Transmembrane</keyword>
<keyword evidence="3" id="KW-1185">Reference proteome</keyword>
<accession>A0A0C2MZB9</accession>
<organism evidence="2 3">
    <name type="scientific">Thelohanellus kitauei</name>
    <name type="common">Myxosporean</name>
    <dbReference type="NCBI Taxonomy" id="669202"/>
    <lineage>
        <taxon>Eukaryota</taxon>
        <taxon>Metazoa</taxon>
        <taxon>Cnidaria</taxon>
        <taxon>Myxozoa</taxon>
        <taxon>Myxosporea</taxon>
        <taxon>Bivalvulida</taxon>
        <taxon>Platysporina</taxon>
        <taxon>Myxobolidae</taxon>
        <taxon>Thelohanellus</taxon>
    </lineage>
</organism>
<proteinExistence type="predicted"/>
<dbReference type="Proteomes" id="UP000031668">
    <property type="component" value="Unassembled WGS sequence"/>
</dbReference>
<keyword evidence="1" id="KW-0472">Membrane</keyword>
<gene>
    <name evidence="2" type="ORF">RF11_13462</name>
</gene>
<evidence type="ECO:0000256" key="1">
    <source>
        <dbReference type="SAM" id="Phobius"/>
    </source>
</evidence>
<sequence>MTNACYKILFGVLESLIILSCLAFIYAFFIPSLFSICVGPQTDQTCIHFGVFHLSYKDQKIKYQETANIIIKMLDQQRNGSLARSEVYMTHKTSTQLLKFAYIDEVSSSMQGQCRSNAAECLDPHATPSEI</sequence>